<evidence type="ECO:0000256" key="2">
    <source>
        <dbReference type="ARBA" id="ARBA00022723"/>
    </source>
</evidence>
<comment type="cofactor">
    <cofactor evidence="6">
        <name>Zn(2+)</name>
        <dbReference type="ChEBI" id="CHEBI:29105"/>
    </cofactor>
    <text evidence="6">Binds 1 zinc ion.</text>
</comment>
<feature type="domain" description="Peptidase M3A/M3B catalytic" evidence="7">
    <location>
        <begin position="165"/>
        <end position="552"/>
    </location>
</feature>
<dbReference type="EMBL" id="DTLI01000234">
    <property type="protein sequence ID" value="HHS53141.1"/>
    <property type="molecule type" value="Genomic_DNA"/>
</dbReference>
<dbReference type="GO" id="GO:0004222">
    <property type="term" value="F:metalloendopeptidase activity"/>
    <property type="evidence" value="ECO:0007669"/>
    <property type="project" value="InterPro"/>
</dbReference>
<evidence type="ECO:0000256" key="5">
    <source>
        <dbReference type="ARBA" id="ARBA00023049"/>
    </source>
</evidence>
<evidence type="ECO:0000259" key="7">
    <source>
        <dbReference type="Pfam" id="PF01432"/>
    </source>
</evidence>
<keyword evidence="3 6" id="KW-0378">Hydrolase</keyword>
<dbReference type="PANTHER" id="PTHR11804:SF48">
    <property type="entry name" value="PUTATIVE-RELATED"/>
    <property type="match status" value="1"/>
</dbReference>
<evidence type="ECO:0000256" key="4">
    <source>
        <dbReference type="ARBA" id="ARBA00022833"/>
    </source>
</evidence>
<dbReference type="AlphaFoldDB" id="A0A7C6EE83"/>
<dbReference type="GO" id="GO:0006508">
    <property type="term" value="P:proteolysis"/>
    <property type="evidence" value="ECO:0007669"/>
    <property type="project" value="UniProtKB-KW"/>
</dbReference>
<dbReference type="Pfam" id="PF01432">
    <property type="entry name" value="Peptidase_M3"/>
    <property type="match status" value="1"/>
</dbReference>
<name>A0A7C6EE83_UNCW3</name>
<dbReference type="InterPro" id="IPR011976">
    <property type="entry name" value="Pept_M3B_oligopep-rel"/>
</dbReference>
<dbReference type="Gene3D" id="1.10.1370.30">
    <property type="match status" value="1"/>
</dbReference>
<dbReference type="CDD" id="cd09606">
    <property type="entry name" value="M3B_PepF"/>
    <property type="match status" value="1"/>
</dbReference>
<dbReference type="InterPro" id="IPR045090">
    <property type="entry name" value="Pept_M3A_M3B"/>
</dbReference>
<dbReference type="GO" id="GO:0006518">
    <property type="term" value="P:peptide metabolic process"/>
    <property type="evidence" value="ECO:0007669"/>
    <property type="project" value="TreeGrafter"/>
</dbReference>
<keyword evidence="4 6" id="KW-0862">Zinc</keyword>
<gene>
    <name evidence="8" type="ORF">ENW73_09890</name>
</gene>
<sequence length="561" mass="65197">MLKNLPLDAKEMMNWSWAEIEPYYKELSAYKLNANNVSDYLKDWSKLHDLIDEVYNRLYVAKDVNTMDKDACQHYEQFLNEIFPMVREFEQKLKTKLLDSGLVPEGFGLPLRRIATEASIFRSENLPLLVEQQKLGMEYNKIIGSQTVQWEGKELTIPQLKVEYQNPDRTHRAHAFRKASERQLADRKALNDLWQRLLKLRRKIAENAGFSDYRSYRWQELLRFDYTPQNCKQFHKAILETFVPAAVRIYEQRRKDLGIETLKPWDLDVDPQNLPPLKPFVEVSELQSKTANILTKVSPKIGEYFQTMIKENLLDLANRKNKAPGGYCTTFEACKRPFIFMNAVGIHQDVMTLLHESGHACHSFEASKLPYFQQRQVGLEFAEVASMGMELLASPYLVKEQGGFYEADDYRRARKKHLEDIILFLPYMAVVDGFQHWVYENPNQAMDSDNCDQCWAKLWNQFMLGYDWQGYEDVMVTGWHRKLHIFLEPFYYVEYGLAQLGACQVWANAGLDQAGAVDSYLNALALGGTRSLPELFGRAGAKFAFDTNTLRSIVDLIEMQI</sequence>
<comment type="similarity">
    <text evidence="6">Belongs to the peptidase M3 family.</text>
</comment>
<comment type="caution">
    <text evidence="8">The sequence shown here is derived from an EMBL/GenBank/DDBJ whole genome shotgun (WGS) entry which is preliminary data.</text>
</comment>
<dbReference type="SUPFAM" id="SSF55486">
    <property type="entry name" value="Metalloproteases ('zincins'), catalytic domain"/>
    <property type="match status" value="1"/>
</dbReference>
<organism evidence="8">
    <name type="scientific">candidate division WOR-3 bacterium</name>
    <dbReference type="NCBI Taxonomy" id="2052148"/>
    <lineage>
        <taxon>Bacteria</taxon>
        <taxon>Bacteria division WOR-3</taxon>
    </lineage>
</organism>
<dbReference type="GO" id="GO:0046872">
    <property type="term" value="F:metal ion binding"/>
    <property type="evidence" value="ECO:0007669"/>
    <property type="project" value="UniProtKB-UniRule"/>
</dbReference>
<keyword evidence="1 6" id="KW-0645">Protease</keyword>
<proteinExistence type="inferred from homology"/>
<accession>A0A7C6EE83</accession>
<evidence type="ECO:0000256" key="6">
    <source>
        <dbReference type="RuleBase" id="RU003435"/>
    </source>
</evidence>
<keyword evidence="2 6" id="KW-0479">Metal-binding</keyword>
<keyword evidence="5 6" id="KW-0482">Metalloprotease</keyword>
<dbReference type="InterPro" id="IPR001567">
    <property type="entry name" value="Pept_M3A_M3B_dom"/>
</dbReference>
<evidence type="ECO:0000256" key="3">
    <source>
        <dbReference type="ARBA" id="ARBA00022801"/>
    </source>
</evidence>
<dbReference type="PANTHER" id="PTHR11804">
    <property type="entry name" value="PROTEASE M3 THIMET OLIGOPEPTIDASE-RELATED"/>
    <property type="match status" value="1"/>
</dbReference>
<evidence type="ECO:0000313" key="8">
    <source>
        <dbReference type="EMBL" id="HHS53141.1"/>
    </source>
</evidence>
<reference evidence="8" key="1">
    <citation type="journal article" date="2020" name="mSystems">
        <title>Genome- and Community-Level Interaction Insights into Carbon Utilization and Element Cycling Functions of Hydrothermarchaeota in Hydrothermal Sediment.</title>
        <authorList>
            <person name="Zhou Z."/>
            <person name="Liu Y."/>
            <person name="Xu W."/>
            <person name="Pan J."/>
            <person name="Luo Z.H."/>
            <person name="Li M."/>
        </authorList>
    </citation>
    <scope>NUCLEOTIDE SEQUENCE [LARGE SCALE GENOMIC DNA]</scope>
    <source>
        <strain evidence="8">SpSt-876</strain>
    </source>
</reference>
<dbReference type="NCBIfam" id="TIGR02289">
    <property type="entry name" value="M3_not_pepF"/>
    <property type="match status" value="1"/>
</dbReference>
<protein>
    <submittedName>
        <fullName evidence="8">M3 family oligoendopeptidase</fullName>
    </submittedName>
</protein>
<evidence type="ECO:0000256" key="1">
    <source>
        <dbReference type="ARBA" id="ARBA00022670"/>
    </source>
</evidence>